<comment type="pathway">
    <text evidence="1">Amino-acid biosynthesis; L-arginine biosynthesis.</text>
</comment>
<organism evidence="5 6">
    <name type="scientific">Candidatus Staskawiczbacteria bacterium RIFCSPLOWO2_01_FULL_37_25b</name>
    <dbReference type="NCBI Taxonomy" id="1802213"/>
    <lineage>
        <taxon>Bacteria</taxon>
        <taxon>Candidatus Staskawicziibacteriota</taxon>
    </lineage>
</organism>
<evidence type="ECO:0000256" key="2">
    <source>
        <dbReference type="ARBA" id="ARBA00022679"/>
    </source>
</evidence>
<dbReference type="InterPro" id="IPR016181">
    <property type="entry name" value="Acyl_CoA_acyltransferase"/>
</dbReference>
<dbReference type="EMBL" id="MHOZ01000017">
    <property type="protein sequence ID" value="OGZ73795.1"/>
    <property type="molecule type" value="Genomic_DNA"/>
</dbReference>
<dbReference type="Proteomes" id="UP000178826">
    <property type="component" value="Unassembled WGS sequence"/>
</dbReference>
<dbReference type="Gene3D" id="3.40.630.30">
    <property type="match status" value="1"/>
</dbReference>
<protein>
    <recommendedName>
        <fullName evidence="4">N-acetyltransferase domain-containing protein</fullName>
    </recommendedName>
</protein>
<dbReference type="GO" id="GO:0005737">
    <property type="term" value="C:cytoplasm"/>
    <property type="evidence" value="ECO:0007669"/>
    <property type="project" value="InterPro"/>
</dbReference>
<dbReference type="PROSITE" id="PS51186">
    <property type="entry name" value="GNAT"/>
    <property type="match status" value="1"/>
</dbReference>
<reference evidence="5 6" key="1">
    <citation type="journal article" date="2016" name="Nat. Commun.">
        <title>Thousands of microbial genomes shed light on interconnected biogeochemical processes in an aquifer system.</title>
        <authorList>
            <person name="Anantharaman K."/>
            <person name="Brown C.T."/>
            <person name="Hug L.A."/>
            <person name="Sharon I."/>
            <person name="Castelle C.J."/>
            <person name="Probst A.J."/>
            <person name="Thomas B.C."/>
            <person name="Singh A."/>
            <person name="Wilkins M.J."/>
            <person name="Karaoz U."/>
            <person name="Brodie E.L."/>
            <person name="Williams K.H."/>
            <person name="Hubbard S.S."/>
            <person name="Banfield J.F."/>
        </authorList>
    </citation>
    <scope>NUCLEOTIDE SEQUENCE [LARGE SCALE GENOMIC DNA]</scope>
</reference>
<dbReference type="SUPFAM" id="SSF53633">
    <property type="entry name" value="Carbamate kinase-like"/>
    <property type="match status" value="1"/>
</dbReference>
<dbReference type="CDD" id="cd04301">
    <property type="entry name" value="NAT_SF"/>
    <property type="match status" value="1"/>
</dbReference>
<accession>A0A1G2IG95</accession>
<dbReference type="GO" id="GO:0006526">
    <property type="term" value="P:L-arginine biosynthetic process"/>
    <property type="evidence" value="ECO:0007669"/>
    <property type="project" value="UniProtKB-UniPathway"/>
</dbReference>
<evidence type="ECO:0000313" key="5">
    <source>
        <dbReference type="EMBL" id="OGZ73795.1"/>
    </source>
</evidence>
<evidence type="ECO:0000256" key="1">
    <source>
        <dbReference type="ARBA" id="ARBA00004730"/>
    </source>
</evidence>
<dbReference type="SUPFAM" id="SSF55729">
    <property type="entry name" value="Acyl-CoA N-acyltransferases (Nat)"/>
    <property type="match status" value="1"/>
</dbReference>
<dbReference type="AlphaFoldDB" id="A0A1G2IG95"/>
<name>A0A1G2IG95_9BACT</name>
<dbReference type="InterPro" id="IPR000182">
    <property type="entry name" value="GNAT_dom"/>
</dbReference>
<dbReference type="GO" id="GO:0004042">
    <property type="term" value="F:L-glutamate N-acetyltransferase activity"/>
    <property type="evidence" value="ECO:0007669"/>
    <property type="project" value="InterPro"/>
</dbReference>
<evidence type="ECO:0000256" key="3">
    <source>
        <dbReference type="ARBA" id="ARBA00023315"/>
    </source>
</evidence>
<dbReference type="Gene3D" id="3.40.1160.10">
    <property type="entry name" value="Acetylglutamate kinase-like"/>
    <property type="match status" value="1"/>
</dbReference>
<keyword evidence="2" id="KW-0808">Transferase</keyword>
<dbReference type="PANTHER" id="PTHR30602">
    <property type="entry name" value="AMINO-ACID ACETYLTRANSFERASE"/>
    <property type="match status" value="1"/>
</dbReference>
<dbReference type="InterPro" id="IPR010167">
    <property type="entry name" value="NH2A_AcTrfase"/>
</dbReference>
<dbReference type="Pfam" id="PF00583">
    <property type="entry name" value="Acetyltransf_1"/>
    <property type="match status" value="1"/>
</dbReference>
<feature type="domain" description="N-acetyltransferase" evidence="4">
    <location>
        <begin position="213"/>
        <end position="373"/>
    </location>
</feature>
<dbReference type="UniPathway" id="UPA00068"/>
<sequence length="373" mass="41370">MKDKSYEFDVDELRETLGYSMQFVGKLFCIVIDAEPFEKYNCNQIVQDILLVANSCNTKIIVVVGCFSSRSRDRKRQKNYDQIKFAFESLKQQFGRSAVSVSLSGDWRKSLSGRIGTVLKRYQVVIVPAIEEHSIADTKQILSSLGGIVGQDQIAKLIILGNHEGVLDQDGEFLHQVLSDRVQEFIDKEVVTGELAVVLQDALVAIGNNIGRVHIVKGTEDGGLLAELFTKDGIGTMIFSGQYIEARPAFPEDLDSIRSLTHCCEDTVSQFWVAAIDDYVIACLRLQCFAEEKKSIISSLAVNPDYADMGLKLLREAEKKSTENGSTVLLLALPKIIPWWIPGEFKDGNIAMLPKDGGQGEGQRPSAILFKDI</sequence>
<dbReference type="PIRSF" id="PIRSF000423">
    <property type="entry name" value="ArgA"/>
    <property type="match status" value="1"/>
</dbReference>
<gene>
    <name evidence="5" type="ORF">A2998_02030</name>
</gene>
<keyword evidence="3" id="KW-0012">Acyltransferase</keyword>
<dbReference type="InterPro" id="IPR036393">
    <property type="entry name" value="AceGlu_kinase-like_sf"/>
</dbReference>
<dbReference type="PANTHER" id="PTHR30602:SF12">
    <property type="entry name" value="AMINO-ACID ACETYLTRANSFERASE NAGS1, CHLOROPLASTIC-RELATED"/>
    <property type="match status" value="1"/>
</dbReference>
<evidence type="ECO:0000313" key="6">
    <source>
        <dbReference type="Proteomes" id="UP000178826"/>
    </source>
</evidence>
<proteinExistence type="predicted"/>
<comment type="caution">
    <text evidence="5">The sequence shown here is derived from an EMBL/GenBank/DDBJ whole genome shotgun (WGS) entry which is preliminary data.</text>
</comment>
<evidence type="ECO:0000259" key="4">
    <source>
        <dbReference type="PROSITE" id="PS51186"/>
    </source>
</evidence>